<dbReference type="EMBL" id="BJLP01000045">
    <property type="protein sequence ID" value="GEA82052.1"/>
    <property type="molecule type" value="Genomic_DNA"/>
</dbReference>
<dbReference type="InterPro" id="IPR041581">
    <property type="entry name" value="Glyoxalase_6"/>
</dbReference>
<comment type="caution">
    <text evidence="2">The sequence shown here is derived from an EMBL/GenBank/DDBJ whole genome shotgun (WGS) entry which is preliminary data.</text>
</comment>
<sequence length="128" mass="13558">MDRPALRLTSVTIGTDEPARLAAFYARLLGGEVTAADPPSPDGPGWAQVRVPDGPTLNLEGEVRFRRPVWPAVPGGQNATQHLDIQVQDLAAATAWALEAGATLAAVQPQSDVRVLLDPSGHPFCLFL</sequence>
<dbReference type="Gene3D" id="3.10.180.10">
    <property type="entry name" value="2,3-Dihydroxybiphenyl 1,2-Dioxygenase, domain 1"/>
    <property type="match status" value="1"/>
</dbReference>
<dbReference type="PANTHER" id="PTHR35908:SF1">
    <property type="entry name" value="CONSERVED PROTEIN"/>
    <property type="match status" value="1"/>
</dbReference>
<evidence type="ECO:0000259" key="1">
    <source>
        <dbReference type="PROSITE" id="PS51819"/>
    </source>
</evidence>
<dbReference type="SUPFAM" id="SSF54593">
    <property type="entry name" value="Glyoxalase/Bleomycin resistance protein/Dihydroxybiphenyl dioxygenase"/>
    <property type="match status" value="1"/>
</dbReference>
<dbReference type="AlphaFoldDB" id="A0A4Y3KDL3"/>
<dbReference type="RefSeq" id="WP_141321540.1">
    <property type="nucleotide sequence ID" value="NZ_BJLP01000045.1"/>
</dbReference>
<dbReference type="Pfam" id="PF18029">
    <property type="entry name" value="Glyoxalase_6"/>
    <property type="match status" value="1"/>
</dbReference>
<dbReference type="InterPro" id="IPR029068">
    <property type="entry name" value="Glyas_Bleomycin-R_OHBP_Dase"/>
</dbReference>
<keyword evidence="3" id="KW-1185">Reference proteome</keyword>
<dbReference type="Proteomes" id="UP000315842">
    <property type="component" value="Unassembled WGS sequence"/>
</dbReference>
<evidence type="ECO:0000313" key="3">
    <source>
        <dbReference type="Proteomes" id="UP000315842"/>
    </source>
</evidence>
<dbReference type="PANTHER" id="PTHR35908">
    <property type="entry name" value="HYPOTHETICAL FUSION PROTEIN"/>
    <property type="match status" value="1"/>
</dbReference>
<evidence type="ECO:0000313" key="2">
    <source>
        <dbReference type="EMBL" id="GEA82052.1"/>
    </source>
</evidence>
<dbReference type="InterPro" id="IPR037523">
    <property type="entry name" value="VOC_core"/>
</dbReference>
<name>A0A4Y3KDL3_CELUD</name>
<accession>A0A4Y3KDL3</accession>
<organism evidence="2 3">
    <name type="scientific">Cellulomonas uda</name>
    <dbReference type="NCBI Taxonomy" id="1714"/>
    <lineage>
        <taxon>Bacteria</taxon>
        <taxon>Bacillati</taxon>
        <taxon>Actinomycetota</taxon>
        <taxon>Actinomycetes</taxon>
        <taxon>Micrococcales</taxon>
        <taxon>Cellulomonadaceae</taxon>
        <taxon>Cellulomonas</taxon>
    </lineage>
</organism>
<reference evidence="2 3" key="1">
    <citation type="submission" date="2019-06" db="EMBL/GenBank/DDBJ databases">
        <title>Whole genome shotgun sequence of Cellulomonas uda NBRC 3747.</title>
        <authorList>
            <person name="Hosoyama A."/>
            <person name="Uohara A."/>
            <person name="Ohji S."/>
            <person name="Ichikawa N."/>
        </authorList>
    </citation>
    <scope>NUCLEOTIDE SEQUENCE [LARGE SCALE GENOMIC DNA]</scope>
    <source>
        <strain evidence="2 3">NBRC 3747</strain>
    </source>
</reference>
<protein>
    <submittedName>
        <fullName evidence="2">Glyoxalase</fullName>
    </submittedName>
</protein>
<feature type="domain" description="VOC" evidence="1">
    <location>
        <begin position="7"/>
        <end position="128"/>
    </location>
</feature>
<dbReference type="CDD" id="cd06587">
    <property type="entry name" value="VOC"/>
    <property type="match status" value="1"/>
</dbReference>
<dbReference type="PROSITE" id="PS51819">
    <property type="entry name" value="VOC"/>
    <property type="match status" value="1"/>
</dbReference>
<proteinExistence type="predicted"/>
<gene>
    <name evidence="2" type="ORF">CUD01_24960</name>
</gene>